<evidence type="ECO:0000256" key="10">
    <source>
        <dbReference type="ARBA" id="ARBA00022741"/>
    </source>
</evidence>
<evidence type="ECO:0000256" key="14">
    <source>
        <dbReference type="ARBA" id="ARBA00022993"/>
    </source>
</evidence>
<accession>A0A0D5ZKI0</accession>
<dbReference type="AlphaFoldDB" id="A0A0D5ZKI0"/>
<protein>
    <recommendedName>
        <fullName evidence="16">Type III pantothenate kinase</fullName>
        <ecNumber evidence="7">2.7.1.33</ecNumber>
    </recommendedName>
</protein>
<evidence type="ECO:0000256" key="11">
    <source>
        <dbReference type="ARBA" id="ARBA00022777"/>
    </source>
</evidence>
<dbReference type="PATRIC" id="fig|29556.3.peg.554"/>
<keyword evidence="11" id="KW-0418">Kinase</keyword>
<comment type="subunit">
    <text evidence="6">Homodimer.</text>
</comment>
<evidence type="ECO:0000313" key="17">
    <source>
        <dbReference type="EMBL" id="AKA50150.1"/>
    </source>
</evidence>
<proteinExistence type="inferred from homology"/>
<evidence type="ECO:0000256" key="6">
    <source>
        <dbReference type="ARBA" id="ARBA00011738"/>
    </source>
</evidence>
<keyword evidence="9" id="KW-0808">Transferase</keyword>
<dbReference type="KEGG" id="mgb:VO56_02800"/>
<name>A0A0D5ZKI0_9BACT</name>
<evidence type="ECO:0000256" key="9">
    <source>
        <dbReference type="ARBA" id="ARBA00022679"/>
    </source>
</evidence>
<dbReference type="SUPFAM" id="SSF53067">
    <property type="entry name" value="Actin-like ATPase domain"/>
    <property type="match status" value="2"/>
</dbReference>
<evidence type="ECO:0000256" key="1">
    <source>
        <dbReference type="ARBA" id="ARBA00001206"/>
    </source>
</evidence>
<reference evidence="17 18" key="1">
    <citation type="journal article" date="2015" name="Genome Announc.">
        <title>Complete Genome Sequence of Mycoplasma meleagridis, a Possible Emerging Pathogen in Chickens.</title>
        <authorList>
            <person name="Abolnik C."/>
        </authorList>
    </citation>
    <scope>NUCLEOTIDE SEQUENCE [LARGE SCALE GENOMIC DNA]</scope>
    <source>
        <strain evidence="17 18">B2096 8B</strain>
    </source>
</reference>
<keyword evidence="14" id="KW-0173">Coenzyme A biosynthesis</keyword>
<comment type="similarity">
    <text evidence="15">Belongs to the type III pantothenate kinase family.</text>
</comment>
<evidence type="ECO:0000256" key="4">
    <source>
        <dbReference type="ARBA" id="ARBA00004496"/>
    </source>
</evidence>
<comment type="cofactor">
    <cofactor evidence="3">
        <name>NH4(+)</name>
        <dbReference type="ChEBI" id="CHEBI:28938"/>
    </cofactor>
</comment>
<keyword evidence="10" id="KW-0547">Nucleotide-binding</keyword>
<dbReference type="EC" id="2.7.1.33" evidence="7"/>
<dbReference type="CDD" id="cd24015">
    <property type="entry name" value="ASKHA_NBD_PanK-III"/>
    <property type="match status" value="1"/>
</dbReference>
<keyword evidence="8" id="KW-0963">Cytoplasm</keyword>
<evidence type="ECO:0000256" key="16">
    <source>
        <dbReference type="ARBA" id="ARBA00040883"/>
    </source>
</evidence>
<dbReference type="Gene3D" id="3.30.420.40">
    <property type="match status" value="2"/>
</dbReference>
<dbReference type="InterPro" id="IPR004619">
    <property type="entry name" value="Type_III_PanK"/>
</dbReference>
<comment type="cofactor">
    <cofactor evidence="2">
        <name>K(+)</name>
        <dbReference type="ChEBI" id="CHEBI:29103"/>
    </cofactor>
</comment>
<keyword evidence="13" id="KW-0630">Potassium</keyword>
<evidence type="ECO:0000256" key="3">
    <source>
        <dbReference type="ARBA" id="ARBA00001972"/>
    </source>
</evidence>
<comment type="catalytic activity">
    <reaction evidence="1">
        <text>(R)-pantothenate + ATP = (R)-4'-phosphopantothenate + ADP + H(+)</text>
        <dbReference type="Rhea" id="RHEA:16373"/>
        <dbReference type="ChEBI" id="CHEBI:10986"/>
        <dbReference type="ChEBI" id="CHEBI:15378"/>
        <dbReference type="ChEBI" id="CHEBI:29032"/>
        <dbReference type="ChEBI" id="CHEBI:30616"/>
        <dbReference type="ChEBI" id="CHEBI:456216"/>
        <dbReference type="EC" id="2.7.1.33"/>
    </reaction>
</comment>
<dbReference type="InterPro" id="IPR043129">
    <property type="entry name" value="ATPase_NBD"/>
</dbReference>
<dbReference type="EMBL" id="CP011021">
    <property type="protein sequence ID" value="AKA50150.1"/>
    <property type="molecule type" value="Genomic_DNA"/>
</dbReference>
<dbReference type="GO" id="GO:0005737">
    <property type="term" value="C:cytoplasm"/>
    <property type="evidence" value="ECO:0007669"/>
    <property type="project" value="UniProtKB-SubCell"/>
</dbReference>
<comment type="pathway">
    <text evidence="5">Cofactor biosynthesis; coenzyme A biosynthesis; CoA from (R)-pantothenate: step 1/5.</text>
</comment>
<dbReference type="GO" id="GO:0015937">
    <property type="term" value="P:coenzyme A biosynthetic process"/>
    <property type="evidence" value="ECO:0007669"/>
    <property type="project" value="UniProtKB-UniPathway"/>
</dbReference>
<dbReference type="GO" id="GO:0005524">
    <property type="term" value="F:ATP binding"/>
    <property type="evidence" value="ECO:0007669"/>
    <property type="project" value="UniProtKB-KW"/>
</dbReference>
<evidence type="ECO:0000313" key="18">
    <source>
        <dbReference type="Proteomes" id="UP000032722"/>
    </source>
</evidence>
<sequence length="248" mass="28201">MKRKTIVYDVGNTYVKCGLFENKKLIKVEQIHTESFNDDSVAHLNSVFEILPEDNVVYGSVVKRVSKILKDFYSTDFKNLFEINSSLKFNFSFGKIDKQKVGTDILGASYYACKEQKDSMIFLFGTAAVAIKIKDYKIKGVSIAPGIGFAFNKLLEQADGLKHLQFSYTKQIAMGTNTIDALKMGFNMLRRGFIQAHLDILKTSEKENYTRPYVSGGDIKNICKTKHKVVDNIVLKGYYQIFEDNFNL</sequence>
<dbReference type="GO" id="GO:0004594">
    <property type="term" value="F:pantothenate kinase activity"/>
    <property type="evidence" value="ECO:0007669"/>
    <property type="project" value="UniProtKB-EC"/>
</dbReference>
<evidence type="ECO:0000256" key="8">
    <source>
        <dbReference type="ARBA" id="ARBA00022490"/>
    </source>
</evidence>
<dbReference type="UniPathway" id="UPA00241">
    <property type="reaction ID" value="UER00352"/>
</dbReference>
<evidence type="ECO:0000256" key="2">
    <source>
        <dbReference type="ARBA" id="ARBA00001958"/>
    </source>
</evidence>
<evidence type="ECO:0000256" key="12">
    <source>
        <dbReference type="ARBA" id="ARBA00022840"/>
    </source>
</evidence>
<evidence type="ECO:0000256" key="13">
    <source>
        <dbReference type="ARBA" id="ARBA00022958"/>
    </source>
</evidence>
<dbReference type="HOGENOM" id="CLU_066627_1_1_14"/>
<dbReference type="PANTHER" id="PTHR34265">
    <property type="entry name" value="TYPE III PANTOTHENATE KINASE"/>
    <property type="match status" value="1"/>
</dbReference>
<dbReference type="Pfam" id="PF03309">
    <property type="entry name" value="Pan_kinase"/>
    <property type="match status" value="1"/>
</dbReference>
<evidence type="ECO:0000256" key="15">
    <source>
        <dbReference type="ARBA" id="ARBA00038036"/>
    </source>
</evidence>
<dbReference type="Proteomes" id="UP000032722">
    <property type="component" value="Chromosome"/>
</dbReference>
<dbReference type="NCBIfam" id="TIGR00671">
    <property type="entry name" value="baf"/>
    <property type="match status" value="1"/>
</dbReference>
<keyword evidence="12" id="KW-0067">ATP-binding</keyword>
<gene>
    <name evidence="17" type="ORF">VO56_02800</name>
</gene>
<evidence type="ECO:0000256" key="7">
    <source>
        <dbReference type="ARBA" id="ARBA00012102"/>
    </source>
</evidence>
<comment type="subcellular location">
    <subcellularLocation>
        <location evidence="4">Cytoplasm</location>
    </subcellularLocation>
</comment>
<evidence type="ECO:0000256" key="5">
    <source>
        <dbReference type="ARBA" id="ARBA00005225"/>
    </source>
</evidence>
<dbReference type="PANTHER" id="PTHR34265:SF1">
    <property type="entry name" value="TYPE III PANTOTHENATE KINASE"/>
    <property type="match status" value="1"/>
</dbReference>
<organism evidence="18">
    <name type="scientific">Mycoplasmopsis gallinacea</name>
    <dbReference type="NCBI Taxonomy" id="29556"/>
    <lineage>
        <taxon>Bacteria</taxon>
        <taxon>Bacillati</taxon>
        <taxon>Mycoplasmatota</taxon>
        <taxon>Mycoplasmoidales</taxon>
        <taxon>Metamycoplasmataceae</taxon>
        <taxon>Mycoplasmopsis</taxon>
    </lineage>
</organism>